<gene>
    <name evidence="2" type="ORF">TNCV_1088141</name>
</gene>
<proteinExistence type="predicted"/>
<dbReference type="EMBL" id="BMAU01021343">
    <property type="protein sequence ID" value="GFY17038.1"/>
    <property type="molecule type" value="Genomic_DNA"/>
</dbReference>
<evidence type="ECO:0000313" key="3">
    <source>
        <dbReference type="Proteomes" id="UP000887159"/>
    </source>
</evidence>
<organism evidence="2 3">
    <name type="scientific">Trichonephila clavipes</name>
    <name type="common">Golden silk orbweaver</name>
    <name type="synonym">Nephila clavipes</name>
    <dbReference type="NCBI Taxonomy" id="2585209"/>
    <lineage>
        <taxon>Eukaryota</taxon>
        <taxon>Metazoa</taxon>
        <taxon>Ecdysozoa</taxon>
        <taxon>Arthropoda</taxon>
        <taxon>Chelicerata</taxon>
        <taxon>Arachnida</taxon>
        <taxon>Araneae</taxon>
        <taxon>Araneomorphae</taxon>
        <taxon>Entelegynae</taxon>
        <taxon>Araneoidea</taxon>
        <taxon>Nephilidae</taxon>
        <taxon>Trichonephila</taxon>
    </lineage>
</organism>
<accession>A0A8X6SST9</accession>
<evidence type="ECO:0000313" key="2">
    <source>
        <dbReference type="EMBL" id="GFY17038.1"/>
    </source>
</evidence>
<dbReference type="AlphaFoldDB" id="A0A8X6SST9"/>
<dbReference type="Proteomes" id="UP000887159">
    <property type="component" value="Unassembled WGS sequence"/>
</dbReference>
<feature type="compositionally biased region" description="Basic and acidic residues" evidence="1">
    <location>
        <begin position="18"/>
        <end position="32"/>
    </location>
</feature>
<feature type="compositionally biased region" description="Basic residues" evidence="1">
    <location>
        <begin position="1"/>
        <end position="14"/>
    </location>
</feature>
<protein>
    <submittedName>
        <fullName evidence="2">Uncharacterized protein</fullName>
    </submittedName>
</protein>
<feature type="region of interest" description="Disordered" evidence="1">
    <location>
        <begin position="1"/>
        <end position="36"/>
    </location>
</feature>
<sequence length="100" mass="11338">MRSRIRMRAKKRILTRSWGRDSSTDHRPRDRGSGVPRCGAGLIAAGKLVSCGIPLSSTLRRACVARVKEGRAFVNFFCMLEEDPRVQINRKEQICCCCRK</sequence>
<evidence type="ECO:0000256" key="1">
    <source>
        <dbReference type="SAM" id="MobiDB-lite"/>
    </source>
</evidence>
<keyword evidence="3" id="KW-1185">Reference proteome</keyword>
<name>A0A8X6SST9_TRICX</name>
<comment type="caution">
    <text evidence="2">The sequence shown here is derived from an EMBL/GenBank/DDBJ whole genome shotgun (WGS) entry which is preliminary data.</text>
</comment>
<reference evidence="2" key="1">
    <citation type="submission" date="2020-08" db="EMBL/GenBank/DDBJ databases">
        <title>Multicomponent nature underlies the extraordinary mechanical properties of spider dragline silk.</title>
        <authorList>
            <person name="Kono N."/>
            <person name="Nakamura H."/>
            <person name="Mori M."/>
            <person name="Yoshida Y."/>
            <person name="Ohtoshi R."/>
            <person name="Malay A.D."/>
            <person name="Moran D.A.P."/>
            <person name="Tomita M."/>
            <person name="Numata K."/>
            <person name="Arakawa K."/>
        </authorList>
    </citation>
    <scope>NUCLEOTIDE SEQUENCE</scope>
</reference>